<keyword evidence="16" id="KW-0464">Manganese</keyword>
<keyword evidence="7" id="KW-0813">Transport</keyword>
<evidence type="ECO:0000256" key="18">
    <source>
        <dbReference type="PROSITE-ProRule" id="PRU00282"/>
    </source>
</evidence>
<evidence type="ECO:0000256" key="12">
    <source>
        <dbReference type="ARBA" id="ARBA00022801"/>
    </source>
</evidence>
<feature type="repeat" description="Solcar" evidence="18">
    <location>
        <begin position="239"/>
        <end position="325"/>
    </location>
</feature>
<dbReference type="Proteomes" id="UP000199069">
    <property type="component" value="Unassembled WGS sequence"/>
</dbReference>
<dbReference type="InterPro" id="IPR036075">
    <property type="entry name" value="ARMT-1-like_metal-bd_sf"/>
</dbReference>
<evidence type="ECO:0000259" key="20">
    <source>
        <dbReference type="Pfam" id="PF01937"/>
    </source>
</evidence>
<evidence type="ECO:0000256" key="16">
    <source>
        <dbReference type="ARBA" id="ARBA00023211"/>
    </source>
</evidence>
<dbReference type="Pfam" id="PF01937">
    <property type="entry name" value="ARMT1-like_dom"/>
    <property type="match status" value="1"/>
</dbReference>
<dbReference type="SUPFAM" id="SSF103506">
    <property type="entry name" value="Mitochondrial carrier"/>
    <property type="match status" value="1"/>
</dbReference>
<sequence length="724" mass="81031">MSRAGKKVRPVPAPSQHLPAKLTAPLRRTSLPTWRLSQARSQELSRALQRIPSSVRPVNQLADRGERVVLTPSLSRADLKTQTQFAHRTDGKPPGLWAITKQTYARQGILGFYSGVGALVTGNALKAGVRFVSYDRFKQMLVDRDVTGLGAGMMEAVFAVTPSETIKTKLIDDQKREVPRYRGLVHGTVSIIKEEGFRGIYRGLGPVAARQGANSAVRFTTYGTLKSFVSGNSRPGETLPAGVTFAIGAIAGVVTVYATMPLDVIKTRMQSLEARSQYRNSFHCAARIFSEEGIFRFWRGATPRLARLVLSGGIVFTVYEKVKRWPIILTGVVDELNKIDGALSASTDDEQAKLAEGKQLINEISGLIYEMRHDRELSPLQATGLPDDTAAYNDELAQLAEKGQNKWFTSPWLFAECYLYRRLRGLFAVTKHWNLFDPFASQKLSTWRSSAVGAAALAKSLQKLVQEGPVDDEKKLELDLLGMLEVDLWGNATDLSLLTSLTHEEIQQLQSVERGQHFVLKNDFERTWEHFKTLKDARVDIVLDNSAFELYTDMVLADWLVTLSPYVSEVVFHPKLVPWFVSDVQPHDFLILLDTLDDPSFFPTDSGLTEEDRTAFRELAARWKRYVKEGKFRLSVPTELKMGDKGELQKASLVIFKGDLNYRKLVGDAWWPTTTPFDDALGPLRGKIDILSLRTCKADTVVGLPEGTEERVEKEDPKWRINGK</sequence>
<dbReference type="PROSITE" id="PS50920">
    <property type="entry name" value="SOLCAR"/>
    <property type="match status" value="2"/>
</dbReference>
<evidence type="ECO:0000313" key="21">
    <source>
        <dbReference type="EMBL" id="CTR10377.1"/>
    </source>
</evidence>
<dbReference type="InterPro" id="IPR018108">
    <property type="entry name" value="MCP_transmembrane"/>
</dbReference>
<keyword evidence="22" id="KW-1185">Reference proteome</keyword>
<gene>
    <name evidence="21" type="primary">FGENESH: predicted gene_13.68</name>
    <name evidence="21" type="ORF">BN2166_0062380</name>
</gene>
<evidence type="ECO:0000256" key="5">
    <source>
        <dbReference type="ARBA" id="ARBA00006375"/>
    </source>
</evidence>
<comment type="cofactor">
    <cofactor evidence="3">
        <name>Ni(2+)</name>
        <dbReference type="ChEBI" id="CHEBI:49786"/>
    </cofactor>
</comment>
<evidence type="ECO:0000313" key="22">
    <source>
        <dbReference type="Proteomes" id="UP000199069"/>
    </source>
</evidence>
<keyword evidence="13" id="KW-1133">Transmembrane helix</keyword>
<dbReference type="InterPro" id="IPR002791">
    <property type="entry name" value="ARMT1-like_metal-bd"/>
</dbReference>
<feature type="region of interest" description="Disordered" evidence="19">
    <location>
        <begin position="1"/>
        <end position="20"/>
    </location>
</feature>
<evidence type="ECO:0000256" key="4">
    <source>
        <dbReference type="ARBA" id="ARBA00004448"/>
    </source>
</evidence>
<evidence type="ECO:0000256" key="13">
    <source>
        <dbReference type="ARBA" id="ARBA00022989"/>
    </source>
</evidence>
<accession>A0A0K3CNW3</accession>
<evidence type="ECO:0000256" key="15">
    <source>
        <dbReference type="ARBA" id="ARBA00023136"/>
    </source>
</evidence>
<dbReference type="GO" id="GO:0005743">
    <property type="term" value="C:mitochondrial inner membrane"/>
    <property type="evidence" value="ECO:0007669"/>
    <property type="project" value="UniProtKB-SubCell"/>
</dbReference>
<proteinExistence type="inferred from homology"/>
<dbReference type="Pfam" id="PF00153">
    <property type="entry name" value="Mito_carr"/>
    <property type="match status" value="2"/>
</dbReference>
<comment type="subcellular location">
    <subcellularLocation>
        <location evidence="4">Mitochondrion inner membrane</location>
        <topology evidence="4">Multi-pass membrane protein</topology>
    </subcellularLocation>
</comment>
<dbReference type="Gene3D" id="3.40.50.10880">
    <property type="entry name" value="Uncharacterised protein PF01937, DUF89, domain 3"/>
    <property type="match status" value="1"/>
</dbReference>
<dbReference type="GO" id="GO:0005634">
    <property type="term" value="C:nucleus"/>
    <property type="evidence" value="ECO:0007669"/>
    <property type="project" value="TreeGrafter"/>
</dbReference>
<comment type="cofactor">
    <cofactor evidence="2">
        <name>Mn(2+)</name>
        <dbReference type="ChEBI" id="CHEBI:29035"/>
    </cofactor>
</comment>
<evidence type="ECO:0000256" key="6">
    <source>
        <dbReference type="ARBA" id="ARBA00009519"/>
    </source>
</evidence>
<dbReference type="FunFam" id="1.50.40.10:FF:000064">
    <property type="entry name" value="Mitochondrial tricarboxylate transporter (Ctp)"/>
    <property type="match status" value="1"/>
</dbReference>
<keyword evidence="8 18" id="KW-0812">Transmembrane</keyword>
<name>A0A0K3CNW3_RHOTO</name>
<evidence type="ECO:0000256" key="10">
    <source>
        <dbReference type="ARBA" id="ARBA00022737"/>
    </source>
</evidence>
<comment type="similarity">
    <text evidence="5">Belongs to the mitochondrial carrier (TC 2.A.29) family.</text>
</comment>
<evidence type="ECO:0000256" key="8">
    <source>
        <dbReference type="ARBA" id="ARBA00022692"/>
    </source>
</evidence>
<dbReference type="SUPFAM" id="SSF111321">
    <property type="entry name" value="AF1104-like"/>
    <property type="match status" value="1"/>
</dbReference>
<keyword evidence="9" id="KW-0479">Metal-binding</keyword>
<evidence type="ECO:0000256" key="19">
    <source>
        <dbReference type="SAM" id="MobiDB-lite"/>
    </source>
</evidence>
<reference evidence="21 22" key="1">
    <citation type="submission" date="2015-07" db="EMBL/GenBank/DDBJ databases">
        <authorList>
            <person name="Cajimat M.N.B."/>
            <person name="Milazzo M.L."/>
            <person name="Fulhorst C.F."/>
        </authorList>
    </citation>
    <scope>NUCLEOTIDE SEQUENCE [LARGE SCALE GENOMIC DNA]</scope>
    <source>
        <strain evidence="21">Single colony</strain>
    </source>
</reference>
<keyword evidence="11" id="KW-0999">Mitochondrion inner membrane</keyword>
<dbReference type="PANTHER" id="PTHR12260">
    <property type="entry name" value="DAMAGE-CONTROL PHOSPHATASE ARMT1"/>
    <property type="match status" value="1"/>
</dbReference>
<protein>
    <submittedName>
        <fullName evidence="21">BY PROTMAP: gi|342319466|gb|EGU11414.1| DUF89 domain-containing protein [Rhodotorula glutinis ATCC 204091]</fullName>
    </submittedName>
</protein>
<organism evidence="21 22">
    <name type="scientific">Rhodotorula toruloides</name>
    <name type="common">Yeast</name>
    <name type="synonym">Rhodosporidium toruloides</name>
    <dbReference type="NCBI Taxonomy" id="5286"/>
    <lineage>
        <taxon>Eukaryota</taxon>
        <taxon>Fungi</taxon>
        <taxon>Dikarya</taxon>
        <taxon>Basidiomycota</taxon>
        <taxon>Pucciniomycotina</taxon>
        <taxon>Microbotryomycetes</taxon>
        <taxon>Sporidiobolales</taxon>
        <taxon>Sporidiobolaceae</taxon>
        <taxon>Rhodotorula</taxon>
    </lineage>
</organism>
<keyword evidence="14" id="KW-0496">Mitochondrion</keyword>
<evidence type="ECO:0000256" key="17">
    <source>
        <dbReference type="ARBA" id="ARBA00048809"/>
    </source>
</evidence>
<dbReference type="GO" id="GO:0016791">
    <property type="term" value="F:phosphatase activity"/>
    <property type="evidence" value="ECO:0007669"/>
    <property type="project" value="TreeGrafter"/>
</dbReference>
<dbReference type="Gene3D" id="1.50.40.10">
    <property type="entry name" value="Mitochondrial carrier domain"/>
    <property type="match status" value="1"/>
</dbReference>
<comment type="similarity">
    <text evidence="6">Belongs to the damage-control phosphatase family. Sugar phosphate phosphatase III subfamily.</text>
</comment>
<dbReference type="AlphaFoldDB" id="A0A0K3CNW3"/>
<keyword evidence="15 18" id="KW-0472">Membrane</keyword>
<evidence type="ECO:0000256" key="3">
    <source>
        <dbReference type="ARBA" id="ARBA00001967"/>
    </source>
</evidence>
<dbReference type="GO" id="GO:0046872">
    <property type="term" value="F:metal ion binding"/>
    <property type="evidence" value="ECO:0007669"/>
    <property type="project" value="UniProtKB-KW"/>
</dbReference>
<dbReference type="EMBL" id="CWKI01000013">
    <property type="protein sequence ID" value="CTR10377.1"/>
    <property type="molecule type" value="Genomic_DNA"/>
</dbReference>
<feature type="repeat" description="Solcar" evidence="18">
    <location>
        <begin position="139"/>
        <end position="228"/>
    </location>
</feature>
<evidence type="ECO:0000256" key="7">
    <source>
        <dbReference type="ARBA" id="ARBA00022448"/>
    </source>
</evidence>
<evidence type="ECO:0000256" key="1">
    <source>
        <dbReference type="ARBA" id="ARBA00001326"/>
    </source>
</evidence>
<dbReference type="GO" id="GO:0006974">
    <property type="term" value="P:DNA damage response"/>
    <property type="evidence" value="ECO:0007669"/>
    <property type="project" value="TreeGrafter"/>
</dbReference>
<feature type="domain" description="Damage-control phosphatase ARMT1-like metal-binding" evidence="20">
    <location>
        <begin position="323"/>
        <end position="711"/>
    </location>
</feature>
<dbReference type="InterPro" id="IPR039763">
    <property type="entry name" value="ARMT1"/>
</dbReference>
<evidence type="ECO:0000256" key="2">
    <source>
        <dbReference type="ARBA" id="ARBA00001936"/>
    </source>
</evidence>
<dbReference type="InterPro" id="IPR023395">
    <property type="entry name" value="MCP_dom_sf"/>
</dbReference>
<evidence type="ECO:0000256" key="14">
    <source>
        <dbReference type="ARBA" id="ARBA00023128"/>
    </source>
</evidence>
<comment type="catalytic activity">
    <reaction evidence="17">
        <text>beta-D-fructose 6-phosphate = dihydroxyacetone + D-glyceraldehyde 3-phosphate</text>
        <dbReference type="Rhea" id="RHEA:28002"/>
        <dbReference type="ChEBI" id="CHEBI:16016"/>
        <dbReference type="ChEBI" id="CHEBI:57634"/>
        <dbReference type="ChEBI" id="CHEBI:59776"/>
    </reaction>
</comment>
<dbReference type="PANTHER" id="PTHR12260:SF6">
    <property type="entry name" value="DAMAGE-CONTROL PHOSPHATASE ARMT1"/>
    <property type="match status" value="1"/>
</dbReference>
<keyword evidence="12" id="KW-0378">Hydrolase</keyword>
<evidence type="ECO:0000256" key="9">
    <source>
        <dbReference type="ARBA" id="ARBA00022723"/>
    </source>
</evidence>
<evidence type="ECO:0000256" key="11">
    <source>
        <dbReference type="ARBA" id="ARBA00022792"/>
    </source>
</evidence>
<keyword evidence="10" id="KW-0677">Repeat</keyword>
<comment type="catalytic activity">
    <reaction evidence="1">
        <text>beta-D-fructose 1-phosphate + H2O = D-fructose + phosphate</text>
        <dbReference type="Rhea" id="RHEA:35603"/>
        <dbReference type="ChEBI" id="CHEBI:15377"/>
        <dbReference type="ChEBI" id="CHEBI:37721"/>
        <dbReference type="ChEBI" id="CHEBI:43474"/>
        <dbReference type="ChEBI" id="CHEBI:138881"/>
    </reaction>
</comment>